<organism evidence="1 3">
    <name type="scientific">Caldibacillus debilis</name>
    <dbReference type="NCBI Taxonomy" id="301148"/>
    <lineage>
        <taxon>Bacteria</taxon>
        <taxon>Bacillati</taxon>
        <taxon>Bacillota</taxon>
        <taxon>Bacilli</taxon>
        <taxon>Bacillales</taxon>
        <taxon>Bacillaceae</taxon>
        <taxon>Caldibacillus</taxon>
    </lineage>
</organism>
<protein>
    <submittedName>
        <fullName evidence="1">Uncharacterized protein</fullName>
    </submittedName>
</protein>
<dbReference type="EMBL" id="LQYT01000069">
    <property type="protein sequence ID" value="KYD15422.1"/>
    <property type="molecule type" value="Genomic_DNA"/>
</dbReference>
<sequence length="76" mass="9312">MIGLLVDDKEKEELIYLLKREMDELLFDLYDERINHYVKTGMEERYDILYSLFKRIASPNDCLRYMKKTNFSHNKD</sequence>
<comment type="caution">
    <text evidence="1">The sequence shown here is derived from an EMBL/GenBank/DDBJ whole genome shotgun (WGS) entry which is preliminary data.</text>
</comment>
<name>A0A150LU02_9BACI</name>
<proteinExistence type="predicted"/>
<gene>
    <name evidence="1" type="ORF">B4135_2680</name>
    <name evidence="2" type="ORF">C6P37_00985</name>
</gene>
<dbReference type="EMBL" id="QEWE01000004">
    <property type="protein sequence ID" value="REJ31532.1"/>
    <property type="molecule type" value="Genomic_DNA"/>
</dbReference>
<evidence type="ECO:0000313" key="4">
    <source>
        <dbReference type="Proteomes" id="UP000257014"/>
    </source>
</evidence>
<evidence type="ECO:0000313" key="2">
    <source>
        <dbReference type="EMBL" id="REJ31532.1"/>
    </source>
</evidence>
<dbReference type="OrthoDB" id="2971867at2"/>
<dbReference type="AlphaFoldDB" id="A0A150LU02"/>
<dbReference type="RefSeq" id="WP_020155539.1">
    <property type="nucleotide sequence ID" value="NZ_JBAIZG010000070.1"/>
</dbReference>
<dbReference type="Proteomes" id="UP000257014">
    <property type="component" value="Unassembled WGS sequence"/>
</dbReference>
<evidence type="ECO:0000313" key="1">
    <source>
        <dbReference type="EMBL" id="KYD15422.1"/>
    </source>
</evidence>
<dbReference type="STRING" id="301148.B4135_2680"/>
<reference evidence="2 4" key="2">
    <citation type="submission" date="2018-03" db="EMBL/GenBank/DDBJ databases">
        <authorList>
            <person name="Keele B.F."/>
        </authorList>
    </citation>
    <scope>NUCLEOTIDE SEQUENCE [LARGE SCALE GENOMIC DNA]</scope>
    <source>
        <strain evidence="2">ZCTH4_d</strain>
    </source>
</reference>
<reference evidence="1 3" key="1">
    <citation type="submission" date="2016-01" db="EMBL/GenBank/DDBJ databases">
        <title>Draft Genome Sequences of Seven Thermophilic Sporeformers Isolated from Foods.</title>
        <authorList>
            <person name="Berendsen E.M."/>
            <person name="Wells-Bennik M.H."/>
            <person name="Krawcyk A.O."/>
            <person name="De Jong A."/>
            <person name="Holsappel S."/>
            <person name="Eijlander R.T."/>
            <person name="Kuipers O.P."/>
        </authorList>
    </citation>
    <scope>NUCLEOTIDE SEQUENCE [LARGE SCALE GENOMIC DNA]</scope>
    <source>
        <strain evidence="1 3">B4135</strain>
    </source>
</reference>
<accession>A0A150LU02</accession>
<evidence type="ECO:0000313" key="3">
    <source>
        <dbReference type="Proteomes" id="UP000075683"/>
    </source>
</evidence>
<dbReference type="Proteomes" id="UP000075683">
    <property type="component" value="Unassembled WGS sequence"/>
</dbReference>